<gene>
    <name evidence="1" type="ORF">A3Q56_07301</name>
</gene>
<evidence type="ECO:0000313" key="1">
    <source>
        <dbReference type="EMBL" id="OAF64964.1"/>
    </source>
</evidence>
<dbReference type="Proteomes" id="UP000078046">
    <property type="component" value="Unassembled WGS sequence"/>
</dbReference>
<accession>A0A177AUS6</accession>
<sequence>MKLSPYSGTLKKTNLQEWLVFDVKNLSANAQNHVSIDYFYNYKDYKNCFYSQRKISQVCVPNSLKKSVSTDLKKNKFDFLNDKYNSTPRVYDLPLPLLKNRPKKKIYKPVKQSNLFIKVNKCMRNIIQHNLSNYHKANIQKIRKSYESNKHTQQIYLETFLFSPSFFDNSGTSN</sequence>
<dbReference type="AlphaFoldDB" id="A0A177AUS6"/>
<keyword evidence="2" id="KW-1185">Reference proteome</keyword>
<comment type="caution">
    <text evidence="1">The sequence shown here is derived from an EMBL/GenBank/DDBJ whole genome shotgun (WGS) entry which is preliminary data.</text>
</comment>
<organism evidence="1 2">
    <name type="scientific">Intoshia linei</name>
    <dbReference type="NCBI Taxonomy" id="1819745"/>
    <lineage>
        <taxon>Eukaryota</taxon>
        <taxon>Metazoa</taxon>
        <taxon>Spiralia</taxon>
        <taxon>Lophotrochozoa</taxon>
        <taxon>Mesozoa</taxon>
        <taxon>Orthonectida</taxon>
        <taxon>Rhopaluridae</taxon>
        <taxon>Intoshia</taxon>
    </lineage>
</organism>
<name>A0A177AUS6_9BILA</name>
<dbReference type="EMBL" id="LWCA01001517">
    <property type="protein sequence ID" value="OAF64964.1"/>
    <property type="molecule type" value="Genomic_DNA"/>
</dbReference>
<evidence type="ECO:0000313" key="2">
    <source>
        <dbReference type="Proteomes" id="UP000078046"/>
    </source>
</evidence>
<protein>
    <submittedName>
        <fullName evidence="1">Uncharacterized protein</fullName>
    </submittedName>
</protein>
<proteinExistence type="predicted"/>
<reference evidence="1 2" key="1">
    <citation type="submission" date="2016-04" db="EMBL/GenBank/DDBJ databases">
        <title>The genome of Intoshia linei affirms orthonectids as highly simplified spiralians.</title>
        <authorList>
            <person name="Mikhailov K.V."/>
            <person name="Slusarev G.S."/>
            <person name="Nikitin M.A."/>
            <person name="Logacheva M.D."/>
            <person name="Penin A."/>
            <person name="Aleoshin V."/>
            <person name="Panchin Y.V."/>
        </authorList>
    </citation>
    <scope>NUCLEOTIDE SEQUENCE [LARGE SCALE GENOMIC DNA]</scope>
    <source>
        <strain evidence="1">Intl2013</strain>
        <tissue evidence="1">Whole animal</tissue>
    </source>
</reference>